<evidence type="ECO:0000313" key="1">
    <source>
        <dbReference type="EMBL" id="KIY72990.1"/>
    </source>
</evidence>
<gene>
    <name evidence="1" type="ORF">CYLTODRAFT_417501</name>
</gene>
<reference evidence="1 2" key="1">
    <citation type="journal article" date="2015" name="Fungal Genet. Biol.">
        <title>Evolution of novel wood decay mechanisms in Agaricales revealed by the genome sequences of Fistulina hepatica and Cylindrobasidium torrendii.</title>
        <authorList>
            <person name="Floudas D."/>
            <person name="Held B.W."/>
            <person name="Riley R."/>
            <person name="Nagy L.G."/>
            <person name="Koehler G."/>
            <person name="Ransdell A.S."/>
            <person name="Younus H."/>
            <person name="Chow J."/>
            <person name="Chiniquy J."/>
            <person name="Lipzen A."/>
            <person name="Tritt A."/>
            <person name="Sun H."/>
            <person name="Haridas S."/>
            <person name="LaButti K."/>
            <person name="Ohm R.A."/>
            <person name="Kues U."/>
            <person name="Blanchette R.A."/>
            <person name="Grigoriev I.V."/>
            <person name="Minto R.E."/>
            <person name="Hibbett D.S."/>
        </authorList>
    </citation>
    <scope>NUCLEOTIDE SEQUENCE [LARGE SCALE GENOMIC DNA]</scope>
    <source>
        <strain evidence="1 2">FP15055 ss-10</strain>
    </source>
</reference>
<proteinExistence type="predicted"/>
<dbReference type="OrthoDB" id="3204347at2759"/>
<accession>A0A0D7BRW5</accession>
<organism evidence="1 2">
    <name type="scientific">Cylindrobasidium torrendii FP15055 ss-10</name>
    <dbReference type="NCBI Taxonomy" id="1314674"/>
    <lineage>
        <taxon>Eukaryota</taxon>
        <taxon>Fungi</taxon>
        <taxon>Dikarya</taxon>
        <taxon>Basidiomycota</taxon>
        <taxon>Agaricomycotina</taxon>
        <taxon>Agaricomycetes</taxon>
        <taxon>Agaricomycetidae</taxon>
        <taxon>Agaricales</taxon>
        <taxon>Marasmiineae</taxon>
        <taxon>Physalacriaceae</taxon>
        <taxon>Cylindrobasidium</taxon>
    </lineage>
</organism>
<evidence type="ECO:0000313" key="2">
    <source>
        <dbReference type="Proteomes" id="UP000054007"/>
    </source>
</evidence>
<sequence length="109" mass="12530">MLAHALATALLFILSIYVFMPSLWRAIMAIDDYDHEYGLAVVAARNPVRESGPPANMAKLILLRHKIQTSNNRKRRNSSVARQAPRAYPTIPRSKPWIRLRRPFSIKQH</sequence>
<name>A0A0D7BRW5_9AGAR</name>
<protein>
    <submittedName>
        <fullName evidence="1">Uncharacterized protein</fullName>
    </submittedName>
</protein>
<dbReference type="Proteomes" id="UP000054007">
    <property type="component" value="Unassembled WGS sequence"/>
</dbReference>
<dbReference type="AlphaFoldDB" id="A0A0D7BRW5"/>
<dbReference type="EMBL" id="KN880439">
    <property type="protein sequence ID" value="KIY72990.1"/>
    <property type="molecule type" value="Genomic_DNA"/>
</dbReference>
<dbReference type="STRING" id="1314674.A0A0D7BRW5"/>
<keyword evidence="2" id="KW-1185">Reference proteome</keyword>